<feature type="compositionally biased region" description="Acidic residues" evidence="1">
    <location>
        <begin position="334"/>
        <end position="347"/>
    </location>
</feature>
<feature type="compositionally biased region" description="Basic and acidic residues" evidence="1">
    <location>
        <begin position="348"/>
        <end position="359"/>
    </location>
</feature>
<feature type="compositionally biased region" description="Acidic residues" evidence="1">
    <location>
        <begin position="296"/>
        <end position="308"/>
    </location>
</feature>
<feature type="region of interest" description="Disordered" evidence="1">
    <location>
        <begin position="284"/>
        <end position="377"/>
    </location>
</feature>
<feature type="compositionally biased region" description="Polar residues" evidence="1">
    <location>
        <begin position="361"/>
        <end position="377"/>
    </location>
</feature>
<dbReference type="SUPFAM" id="SSF48403">
    <property type="entry name" value="Ankyrin repeat"/>
    <property type="match status" value="1"/>
</dbReference>
<protein>
    <submittedName>
        <fullName evidence="2">Uncharacterized protein</fullName>
    </submittedName>
</protein>
<feature type="region of interest" description="Disordered" evidence="1">
    <location>
        <begin position="1"/>
        <end position="70"/>
    </location>
</feature>
<evidence type="ECO:0000313" key="2">
    <source>
        <dbReference type="EMBL" id="CAD9941191.1"/>
    </source>
</evidence>
<sequence>MIKMLKSSSIAEQEGETTPSRAVSPGGRRKSGGKRMLHTIKAVFARSRAESPAKKGGDVPPSSDKNHTRRSARTALTSLAARGASAAPAENDFVVKWVNMPTIESPTPPHDHLQNLLQERGYSVDTISNMDAGYQDVVDLQTTSLNPEPLQQELVDAIRGEQVEELMDLLEHGVCAPEFPCSSEVGESSMLHWMCKRGQVDCLRPFLEKGAPLKSCEGYGLTPLHSACLAPTTSFALVDLLLEQDKTMLFVMDDRGCPPLYYTRSNHWPAWKEYLEAKANEYWPNQQQSETKDEPEKEDEQTQQDEAEEMQKEDHREEFIESNKQELMTTEQSEKEEAELDQQEEAEAVLRKEDSKEDSSTNEPAVTLATPSGQVEA</sequence>
<organism evidence="2">
    <name type="scientific">Entomoneis paludosa</name>
    <dbReference type="NCBI Taxonomy" id="265537"/>
    <lineage>
        <taxon>Eukaryota</taxon>
        <taxon>Sar</taxon>
        <taxon>Stramenopiles</taxon>
        <taxon>Ochrophyta</taxon>
        <taxon>Bacillariophyta</taxon>
        <taxon>Bacillariophyceae</taxon>
        <taxon>Bacillariophycidae</taxon>
        <taxon>Entomoneidaceae</taxon>
        <taxon>Entomoneis</taxon>
    </lineage>
</organism>
<feature type="compositionally biased region" description="Basic and acidic residues" evidence="1">
    <location>
        <begin position="309"/>
        <end position="324"/>
    </location>
</feature>
<dbReference type="EMBL" id="HBHT01001394">
    <property type="protein sequence ID" value="CAD9941191.1"/>
    <property type="molecule type" value="Transcribed_RNA"/>
</dbReference>
<reference evidence="2" key="1">
    <citation type="submission" date="2021-01" db="EMBL/GenBank/DDBJ databases">
        <authorList>
            <person name="Corre E."/>
            <person name="Pelletier E."/>
            <person name="Niang G."/>
            <person name="Scheremetjew M."/>
            <person name="Finn R."/>
            <person name="Kale V."/>
            <person name="Holt S."/>
            <person name="Cochrane G."/>
            <person name="Meng A."/>
            <person name="Brown T."/>
            <person name="Cohen L."/>
        </authorList>
    </citation>
    <scope>NUCLEOTIDE SEQUENCE</scope>
    <source>
        <strain evidence="2">CCMP125</strain>
    </source>
</reference>
<dbReference type="AlphaFoldDB" id="A0A7S2Y2I1"/>
<dbReference type="Gene3D" id="1.25.40.20">
    <property type="entry name" value="Ankyrin repeat-containing domain"/>
    <property type="match status" value="1"/>
</dbReference>
<proteinExistence type="predicted"/>
<feature type="compositionally biased region" description="Basic and acidic residues" evidence="1">
    <location>
        <begin position="47"/>
        <end position="57"/>
    </location>
</feature>
<feature type="compositionally biased region" description="Polar residues" evidence="1">
    <location>
        <begin position="1"/>
        <end position="21"/>
    </location>
</feature>
<dbReference type="InterPro" id="IPR036770">
    <property type="entry name" value="Ankyrin_rpt-contain_sf"/>
</dbReference>
<dbReference type="InterPro" id="IPR002110">
    <property type="entry name" value="Ankyrin_rpt"/>
</dbReference>
<accession>A0A7S2Y2I1</accession>
<feature type="compositionally biased region" description="Basic residues" evidence="1">
    <location>
        <begin position="27"/>
        <end position="38"/>
    </location>
</feature>
<dbReference type="SMART" id="SM00248">
    <property type="entry name" value="ANK"/>
    <property type="match status" value="2"/>
</dbReference>
<dbReference type="Pfam" id="PF12796">
    <property type="entry name" value="Ank_2"/>
    <property type="match status" value="1"/>
</dbReference>
<gene>
    <name evidence="2" type="ORF">APAL1065_LOCUS883</name>
</gene>
<name>A0A7S2Y2I1_9STRA</name>
<evidence type="ECO:0000256" key="1">
    <source>
        <dbReference type="SAM" id="MobiDB-lite"/>
    </source>
</evidence>